<dbReference type="GO" id="GO:0004674">
    <property type="term" value="F:protein serine/threonine kinase activity"/>
    <property type="evidence" value="ECO:0007669"/>
    <property type="project" value="TreeGrafter"/>
</dbReference>
<feature type="domain" description="Protein kinase" evidence="1">
    <location>
        <begin position="67"/>
        <end position="303"/>
    </location>
</feature>
<dbReference type="Pfam" id="PF00069">
    <property type="entry name" value="Pkinase"/>
    <property type="match status" value="1"/>
</dbReference>
<evidence type="ECO:0000313" key="2">
    <source>
        <dbReference type="EMBL" id="SCB40050.1"/>
    </source>
</evidence>
<dbReference type="OrthoDB" id="9801841at2"/>
<dbReference type="PANTHER" id="PTHR24359">
    <property type="entry name" value="SERINE/THREONINE-PROTEIN KINASE SBK1"/>
    <property type="match status" value="1"/>
</dbReference>
<dbReference type="AlphaFoldDB" id="A0A1C3WJC6"/>
<dbReference type="CDD" id="cd14014">
    <property type="entry name" value="STKc_PknB_like"/>
    <property type="match status" value="1"/>
</dbReference>
<sequence>MTREPDSKHMREIAVSFAGLLRLLTHDGEVERPADIRDRLVDRLRDALDRRMPSMPDGEATFVAGTFLVEAIIHSHERTEITRLRHRDLGTSHALKTISADRANETVTRAMLLREARIGMTLHHPNLVAAQLAIRLVDGRPAIIMEWAGPSLSQRLAAGSISSADIRQSMKSLLLGLDAIHAAGYVHGDISPANLLLCDDDFERLKIADFGTALERGTRYGDPDIAKVATPGFTAPELFRGEAADPRADLYSAGCVMSMLLEHCSDTEDAVIELKSTARNLMDHSPPKRPPSAMAALQLITEN</sequence>
<accession>A0A1C3WJC6</accession>
<dbReference type="Proteomes" id="UP000199205">
    <property type="component" value="Unassembled WGS sequence"/>
</dbReference>
<dbReference type="PROSITE" id="PS00109">
    <property type="entry name" value="PROTEIN_KINASE_TYR"/>
    <property type="match status" value="1"/>
</dbReference>
<dbReference type="Gene3D" id="1.10.510.10">
    <property type="entry name" value="Transferase(Phosphotransferase) domain 1"/>
    <property type="match status" value="1"/>
</dbReference>
<dbReference type="EMBL" id="FMAF01000012">
    <property type="protein sequence ID" value="SCB40050.1"/>
    <property type="molecule type" value="Genomic_DNA"/>
</dbReference>
<proteinExistence type="predicted"/>
<dbReference type="PROSITE" id="PS50011">
    <property type="entry name" value="PROTEIN_KINASE_DOM"/>
    <property type="match status" value="1"/>
</dbReference>
<dbReference type="Gene3D" id="3.30.200.20">
    <property type="entry name" value="Phosphorylase Kinase, domain 1"/>
    <property type="match status" value="1"/>
</dbReference>
<dbReference type="PANTHER" id="PTHR24359:SF1">
    <property type="entry name" value="INHIBITOR OF NUCLEAR FACTOR KAPPA-B KINASE EPSILON SUBUNIT HOMOLOG 1-RELATED"/>
    <property type="match status" value="1"/>
</dbReference>
<name>A0A1C3WJC6_9HYPH</name>
<evidence type="ECO:0000313" key="3">
    <source>
        <dbReference type="Proteomes" id="UP000199205"/>
    </source>
</evidence>
<evidence type="ECO:0000259" key="1">
    <source>
        <dbReference type="PROSITE" id="PS50011"/>
    </source>
</evidence>
<organism evidence="2 3">
    <name type="scientific">Rhizobium lusitanum</name>
    <dbReference type="NCBI Taxonomy" id="293958"/>
    <lineage>
        <taxon>Bacteria</taxon>
        <taxon>Pseudomonadati</taxon>
        <taxon>Pseudomonadota</taxon>
        <taxon>Alphaproteobacteria</taxon>
        <taxon>Hyphomicrobiales</taxon>
        <taxon>Rhizobiaceae</taxon>
        <taxon>Rhizobium/Agrobacterium group</taxon>
        <taxon>Rhizobium</taxon>
    </lineage>
</organism>
<dbReference type="InterPro" id="IPR011009">
    <property type="entry name" value="Kinase-like_dom_sf"/>
</dbReference>
<dbReference type="SUPFAM" id="SSF56112">
    <property type="entry name" value="Protein kinase-like (PK-like)"/>
    <property type="match status" value="1"/>
</dbReference>
<reference evidence="3" key="1">
    <citation type="submission" date="2016-08" db="EMBL/GenBank/DDBJ databases">
        <authorList>
            <person name="Varghese N."/>
            <person name="Submissions Spin"/>
        </authorList>
    </citation>
    <scope>NUCLEOTIDE SEQUENCE [LARGE SCALE GENOMIC DNA]</scope>
    <source>
        <strain evidence="3">P1-7</strain>
    </source>
</reference>
<dbReference type="InterPro" id="IPR000719">
    <property type="entry name" value="Prot_kinase_dom"/>
</dbReference>
<protein>
    <submittedName>
        <fullName evidence="2">Type VI secretion system protein ImpN</fullName>
    </submittedName>
</protein>
<gene>
    <name evidence="2" type="ORF">GA0061101_112108</name>
</gene>
<dbReference type="GO" id="GO:0005524">
    <property type="term" value="F:ATP binding"/>
    <property type="evidence" value="ECO:0007669"/>
    <property type="project" value="InterPro"/>
</dbReference>
<dbReference type="InterPro" id="IPR008266">
    <property type="entry name" value="Tyr_kinase_AS"/>
</dbReference>